<reference evidence="3" key="1">
    <citation type="journal article" date="2019" name="Int. J. Syst. Evol. Microbiol.">
        <title>The Global Catalogue of Microorganisms (GCM) 10K type strain sequencing project: providing services to taxonomists for standard genome sequencing and annotation.</title>
        <authorList>
            <consortium name="The Broad Institute Genomics Platform"/>
            <consortium name="The Broad Institute Genome Sequencing Center for Infectious Disease"/>
            <person name="Wu L."/>
            <person name="Ma J."/>
        </authorList>
    </citation>
    <scope>NUCLEOTIDE SEQUENCE [LARGE SCALE GENOMIC DNA]</scope>
    <source>
        <strain evidence="3">JCM 16923</strain>
    </source>
</reference>
<organism evidence="2 3">
    <name type="scientific">Gordonia caeni</name>
    <dbReference type="NCBI Taxonomy" id="1007097"/>
    <lineage>
        <taxon>Bacteria</taxon>
        <taxon>Bacillati</taxon>
        <taxon>Actinomycetota</taxon>
        <taxon>Actinomycetes</taxon>
        <taxon>Mycobacteriales</taxon>
        <taxon>Gordoniaceae</taxon>
        <taxon>Gordonia</taxon>
    </lineage>
</organism>
<feature type="domain" description="AB hydrolase-1" evidence="1">
    <location>
        <begin position="34"/>
        <end position="283"/>
    </location>
</feature>
<evidence type="ECO:0000259" key="1">
    <source>
        <dbReference type="Pfam" id="PF00561"/>
    </source>
</evidence>
<protein>
    <submittedName>
        <fullName evidence="2">Alpha/beta hydrolase</fullName>
    </submittedName>
</protein>
<comment type="caution">
    <text evidence="2">The sequence shown here is derived from an EMBL/GenBank/DDBJ whole genome shotgun (WGS) entry which is preliminary data.</text>
</comment>
<sequence>MIAIDRPKLEGSVAVGDQRRRRIGFSEFGAPGGPVVVWLHGTPGARRQIPCEAREYAEERGFRLIGLDRPGVGSSTAHRYTSISDFTSDFQIVLSTLGIERCSVIGLSGGGPYTLAVSRFLPDRVVSAAVVGGVAPVTGPDGIAGGAVDNVRAMEPMLTKMAGPVGKVVSAVLSVARPVAEPAISAYGRLSPDADRELLSRPEFRAMFLDDLLHGGSRRMEAPFADLSLFVKDWGFRIGDVTTPVVWWHGDEDNIIPHSHGVHMTTLLPNATLVTVPGQSHLSTLGMSVEIIDQLLSAWPAAPAVRAVAQEAATV</sequence>
<evidence type="ECO:0000313" key="2">
    <source>
        <dbReference type="EMBL" id="GAA3967991.1"/>
    </source>
</evidence>
<dbReference type="InterPro" id="IPR000073">
    <property type="entry name" value="AB_hydrolase_1"/>
</dbReference>
<keyword evidence="3" id="KW-1185">Reference proteome</keyword>
<dbReference type="SUPFAM" id="SSF53474">
    <property type="entry name" value="alpha/beta-Hydrolases"/>
    <property type="match status" value="1"/>
</dbReference>
<keyword evidence="2" id="KW-0378">Hydrolase</keyword>
<dbReference type="PANTHER" id="PTHR43433:SF10">
    <property type="entry name" value="AB HYDROLASE-1 DOMAIN-CONTAINING PROTEIN"/>
    <property type="match status" value="1"/>
</dbReference>
<dbReference type="Gene3D" id="3.40.50.1820">
    <property type="entry name" value="alpha/beta hydrolase"/>
    <property type="match status" value="1"/>
</dbReference>
<dbReference type="Proteomes" id="UP001418444">
    <property type="component" value="Unassembled WGS sequence"/>
</dbReference>
<dbReference type="InterPro" id="IPR050471">
    <property type="entry name" value="AB_hydrolase"/>
</dbReference>
<evidence type="ECO:0000313" key="3">
    <source>
        <dbReference type="Proteomes" id="UP001418444"/>
    </source>
</evidence>
<dbReference type="PANTHER" id="PTHR43433">
    <property type="entry name" value="HYDROLASE, ALPHA/BETA FOLD FAMILY PROTEIN"/>
    <property type="match status" value="1"/>
</dbReference>
<accession>A0ABP7PM66</accession>
<name>A0ABP7PM66_9ACTN</name>
<dbReference type="RefSeq" id="WP_344785437.1">
    <property type="nucleotide sequence ID" value="NZ_BAAAZW010000010.1"/>
</dbReference>
<dbReference type="InterPro" id="IPR029058">
    <property type="entry name" value="AB_hydrolase_fold"/>
</dbReference>
<dbReference type="EMBL" id="BAAAZW010000010">
    <property type="protein sequence ID" value="GAA3967991.1"/>
    <property type="molecule type" value="Genomic_DNA"/>
</dbReference>
<dbReference type="GO" id="GO:0016787">
    <property type="term" value="F:hydrolase activity"/>
    <property type="evidence" value="ECO:0007669"/>
    <property type="project" value="UniProtKB-KW"/>
</dbReference>
<gene>
    <name evidence="2" type="ORF">GCM10022231_31230</name>
</gene>
<proteinExistence type="predicted"/>
<dbReference type="Pfam" id="PF00561">
    <property type="entry name" value="Abhydrolase_1"/>
    <property type="match status" value="1"/>
</dbReference>